<gene>
    <name evidence="1" type="ORF">SDC9_42350</name>
</gene>
<comment type="caution">
    <text evidence="1">The sequence shown here is derived from an EMBL/GenBank/DDBJ whole genome shotgun (WGS) entry which is preliminary data.</text>
</comment>
<sequence>MFSTKMTVIGGVAVVSLGVAAAVSLLGAASPKAETVLGEHTPQIDMTIPDIDERSTGAGVTRAGCVKPARPDWVKNAGPRDTNKVSLLIALYDIGRKSEIISTQTCECSTEYPSWDKAEEQLTQLISGIDKNQLLQILDEKTFEAGDLNKPALDVCAAFRKQ</sequence>
<organism evidence="1">
    <name type="scientific">bioreactor metagenome</name>
    <dbReference type="NCBI Taxonomy" id="1076179"/>
    <lineage>
        <taxon>unclassified sequences</taxon>
        <taxon>metagenomes</taxon>
        <taxon>ecological metagenomes</taxon>
    </lineage>
</organism>
<name>A0A644VXI3_9ZZZZ</name>
<protein>
    <submittedName>
        <fullName evidence="1">Uncharacterized protein</fullName>
    </submittedName>
</protein>
<dbReference type="EMBL" id="VSSQ01000499">
    <property type="protein sequence ID" value="MPL96175.1"/>
    <property type="molecule type" value="Genomic_DNA"/>
</dbReference>
<evidence type="ECO:0000313" key="1">
    <source>
        <dbReference type="EMBL" id="MPL96175.1"/>
    </source>
</evidence>
<reference evidence="1" key="1">
    <citation type="submission" date="2019-08" db="EMBL/GenBank/DDBJ databases">
        <authorList>
            <person name="Kucharzyk K."/>
            <person name="Murdoch R.W."/>
            <person name="Higgins S."/>
            <person name="Loffler F."/>
        </authorList>
    </citation>
    <scope>NUCLEOTIDE SEQUENCE</scope>
</reference>
<accession>A0A644VXI3</accession>
<proteinExistence type="predicted"/>
<dbReference type="AlphaFoldDB" id="A0A644VXI3"/>